<dbReference type="Gene3D" id="3.40.30.10">
    <property type="entry name" value="Glutaredoxin"/>
    <property type="match status" value="1"/>
</dbReference>
<name>A0ABS1GIM4_9AQUI</name>
<proteinExistence type="predicted"/>
<keyword evidence="1" id="KW-0732">Signal</keyword>
<evidence type="ECO:0000313" key="3">
    <source>
        <dbReference type="Proteomes" id="UP000772812"/>
    </source>
</evidence>
<dbReference type="EMBL" id="JAACYA010000002">
    <property type="protein sequence ID" value="MBK3332700.1"/>
    <property type="molecule type" value="Genomic_DNA"/>
</dbReference>
<organism evidence="2 3">
    <name type="scientific">Persephonella atlantica</name>
    <dbReference type="NCBI Taxonomy" id="2699429"/>
    <lineage>
        <taxon>Bacteria</taxon>
        <taxon>Pseudomonadati</taxon>
        <taxon>Aquificota</taxon>
        <taxon>Aquificia</taxon>
        <taxon>Aquificales</taxon>
        <taxon>Hydrogenothermaceae</taxon>
        <taxon>Persephonella</taxon>
    </lineage>
</organism>
<gene>
    <name evidence="2" type="ORF">GWK41_06430</name>
</gene>
<feature type="chain" id="PRO_5046070270" evidence="1">
    <location>
        <begin position="21"/>
        <end position="149"/>
    </location>
</feature>
<evidence type="ECO:0000256" key="1">
    <source>
        <dbReference type="SAM" id="SignalP"/>
    </source>
</evidence>
<dbReference type="RefSeq" id="WP_200674116.1">
    <property type="nucleotide sequence ID" value="NZ_JAACYA010000002.1"/>
</dbReference>
<comment type="caution">
    <text evidence="2">The sequence shown here is derived from an EMBL/GenBank/DDBJ whole genome shotgun (WGS) entry which is preliminary data.</text>
</comment>
<dbReference type="SUPFAM" id="SSF52833">
    <property type="entry name" value="Thioredoxin-like"/>
    <property type="match status" value="1"/>
</dbReference>
<feature type="signal peptide" evidence="1">
    <location>
        <begin position="1"/>
        <end position="20"/>
    </location>
</feature>
<dbReference type="Proteomes" id="UP000772812">
    <property type="component" value="Unassembled WGS sequence"/>
</dbReference>
<sequence length="149" mass="17787">MKRHFLALLSFVFVFSTAFSQEKLTVVYLYHKDSPHYEKINNKILKNKHLAKRIKKNFEFYKVMIGTHASKEFANRYNIEEKEGVYFIDPSSNTLLYRLTDLNKPCKCANLINYFSRKLYKKGISPDRYLEMAERIGAYQVKTKEDYLF</sequence>
<dbReference type="InterPro" id="IPR036249">
    <property type="entry name" value="Thioredoxin-like_sf"/>
</dbReference>
<accession>A0ABS1GIM4</accession>
<evidence type="ECO:0000313" key="2">
    <source>
        <dbReference type="EMBL" id="MBK3332700.1"/>
    </source>
</evidence>
<keyword evidence="3" id="KW-1185">Reference proteome</keyword>
<protein>
    <submittedName>
        <fullName evidence="2">Uncharacterized protein</fullName>
    </submittedName>
</protein>
<reference evidence="2 3" key="1">
    <citation type="journal article" date="2021" name="Syst. Appl. Microbiol.">
        <title>Persephonella atlantica sp. nov.: How to adapt to physico-chemical gradients in high temperature hydrothermal habitats.</title>
        <authorList>
            <person name="Francois D.X."/>
            <person name="Godfroy A."/>
            <person name="Mathien C."/>
            <person name="Aube J."/>
            <person name="Cathalot C."/>
            <person name="Lesongeur F."/>
            <person name="L'Haridon S."/>
            <person name="Philippon X."/>
            <person name="Roussel E.G."/>
        </authorList>
    </citation>
    <scope>NUCLEOTIDE SEQUENCE [LARGE SCALE GENOMIC DNA]</scope>
    <source>
        <strain evidence="2 3">MO1340</strain>
    </source>
</reference>